<reference evidence="1" key="1">
    <citation type="journal article" date="2023" name="Mol. Phylogenet. Evol.">
        <title>Genome-scale phylogeny and comparative genomics of the fungal order Sordariales.</title>
        <authorList>
            <person name="Hensen N."/>
            <person name="Bonometti L."/>
            <person name="Westerberg I."/>
            <person name="Brannstrom I.O."/>
            <person name="Guillou S."/>
            <person name="Cros-Aarteil S."/>
            <person name="Calhoun S."/>
            <person name="Haridas S."/>
            <person name="Kuo A."/>
            <person name="Mondo S."/>
            <person name="Pangilinan J."/>
            <person name="Riley R."/>
            <person name="LaButti K."/>
            <person name="Andreopoulos B."/>
            <person name="Lipzen A."/>
            <person name="Chen C."/>
            <person name="Yan M."/>
            <person name="Daum C."/>
            <person name="Ng V."/>
            <person name="Clum A."/>
            <person name="Steindorff A."/>
            <person name="Ohm R.A."/>
            <person name="Martin F."/>
            <person name="Silar P."/>
            <person name="Natvig D.O."/>
            <person name="Lalanne C."/>
            <person name="Gautier V."/>
            <person name="Ament-Velasquez S.L."/>
            <person name="Kruys A."/>
            <person name="Hutchinson M.I."/>
            <person name="Powell A.J."/>
            <person name="Barry K."/>
            <person name="Miller A.N."/>
            <person name="Grigoriev I.V."/>
            <person name="Debuchy R."/>
            <person name="Gladieux P."/>
            <person name="Hiltunen Thoren M."/>
            <person name="Johannesson H."/>
        </authorList>
    </citation>
    <scope>NUCLEOTIDE SEQUENCE</scope>
    <source>
        <strain evidence="1">PSN309</strain>
    </source>
</reference>
<protein>
    <submittedName>
        <fullName evidence="1">Uncharacterized protein</fullName>
    </submittedName>
</protein>
<reference evidence="1" key="2">
    <citation type="submission" date="2023-05" db="EMBL/GenBank/DDBJ databases">
        <authorList>
            <consortium name="Lawrence Berkeley National Laboratory"/>
            <person name="Steindorff A."/>
            <person name="Hensen N."/>
            <person name="Bonometti L."/>
            <person name="Westerberg I."/>
            <person name="Brannstrom I.O."/>
            <person name="Guillou S."/>
            <person name="Cros-Aarteil S."/>
            <person name="Calhoun S."/>
            <person name="Haridas S."/>
            <person name="Kuo A."/>
            <person name="Mondo S."/>
            <person name="Pangilinan J."/>
            <person name="Riley R."/>
            <person name="Labutti K."/>
            <person name="Andreopoulos B."/>
            <person name="Lipzen A."/>
            <person name="Chen C."/>
            <person name="Yanf M."/>
            <person name="Daum C."/>
            <person name="Ng V."/>
            <person name="Clum A."/>
            <person name="Ohm R."/>
            <person name="Martin F."/>
            <person name="Silar P."/>
            <person name="Natvig D."/>
            <person name="Lalanne C."/>
            <person name="Gautier V."/>
            <person name="Ament-Velasquez S.L."/>
            <person name="Kruys A."/>
            <person name="Hutchinson M.I."/>
            <person name="Powell A.J."/>
            <person name="Barry K."/>
            <person name="Miller A.N."/>
            <person name="Grigoriev I.V."/>
            <person name="Debuchy R."/>
            <person name="Gladieux P."/>
            <person name="Thoren M.H."/>
            <person name="Johannesson H."/>
        </authorList>
    </citation>
    <scope>NUCLEOTIDE SEQUENCE</scope>
    <source>
        <strain evidence="1">PSN309</strain>
    </source>
</reference>
<dbReference type="EMBL" id="MU864358">
    <property type="protein sequence ID" value="KAK4191575.1"/>
    <property type="molecule type" value="Genomic_DNA"/>
</dbReference>
<organism evidence="1 2">
    <name type="scientific">Podospora australis</name>
    <dbReference type="NCBI Taxonomy" id="1536484"/>
    <lineage>
        <taxon>Eukaryota</taxon>
        <taxon>Fungi</taxon>
        <taxon>Dikarya</taxon>
        <taxon>Ascomycota</taxon>
        <taxon>Pezizomycotina</taxon>
        <taxon>Sordariomycetes</taxon>
        <taxon>Sordariomycetidae</taxon>
        <taxon>Sordariales</taxon>
        <taxon>Podosporaceae</taxon>
        <taxon>Podospora</taxon>
    </lineage>
</organism>
<evidence type="ECO:0000313" key="2">
    <source>
        <dbReference type="Proteomes" id="UP001302126"/>
    </source>
</evidence>
<name>A0AAN7AN70_9PEZI</name>
<evidence type="ECO:0000313" key="1">
    <source>
        <dbReference type="EMBL" id="KAK4191575.1"/>
    </source>
</evidence>
<proteinExistence type="predicted"/>
<dbReference type="AlphaFoldDB" id="A0AAN7AN70"/>
<dbReference type="Proteomes" id="UP001302126">
    <property type="component" value="Unassembled WGS sequence"/>
</dbReference>
<accession>A0AAN7AN70</accession>
<gene>
    <name evidence="1" type="ORF">QBC35DRAFT_470612</name>
</gene>
<comment type="caution">
    <text evidence="1">The sequence shown here is derived from an EMBL/GenBank/DDBJ whole genome shotgun (WGS) entry which is preliminary data.</text>
</comment>
<sequence>MRRILWFSSKHSLRMGCYGVDELDVLVNHHYHQPPMSPLTDETSPSPESVDSTPLWTKFVSCINQSSVSLGVSRRWIFQILQIKKDQTIGTKAISGGATSVLERAFEKSMNPVGRLRDMISCRNRLIWDTATTPAANGTAKTMFGRLVRIASAHSGTIPDRVLPGPTLDPKTAIDQNRERERCPDAIAHATAAYLAGTGYRCSIRSKWWVQVTNIKCRGMARMDGYGSRCDDDGSSGQSI</sequence>
<keyword evidence="2" id="KW-1185">Reference proteome</keyword>